<feature type="region of interest" description="Disordered" evidence="1">
    <location>
        <begin position="118"/>
        <end position="191"/>
    </location>
</feature>
<feature type="compositionally biased region" description="Low complexity" evidence="1">
    <location>
        <begin position="13"/>
        <end position="23"/>
    </location>
</feature>
<feature type="non-terminal residue" evidence="2">
    <location>
        <position position="226"/>
    </location>
</feature>
<dbReference type="PANTHER" id="PTHR34257:SF2">
    <property type="entry name" value="E3 UBIQUITIN LIGASE TRAF3IP2"/>
    <property type="match status" value="1"/>
</dbReference>
<dbReference type="AlphaFoldDB" id="A0A9X9LQ53"/>
<comment type="caution">
    <text evidence="2">The sequence shown here is derived from an EMBL/GenBank/DDBJ whole genome shotgun (WGS) entry which is preliminary data.</text>
</comment>
<sequence>QQTPPAEAKRGCSSPSPTGTGSSRSAYDRHRDLPRPLTSREFPQFEPQRYPACAQRLPPILPPHTQWNCHYHCPGAPYHQVPCGHDHPRAAYHQVVPPIPGASVRGPRLVQKVVLNYPSPWDQDQRPPQRDHSSPGLPRDQLYNQPPYQAGVPEESLERPAELRPPGPQAPSPAAVPRPLSNLPARGTLKTSNLPEELRKVFITYSMDTAMEVVKFMNFLLVNGFQ</sequence>
<dbReference type="EMBL" id="CYRY02011221">
    <property type="protein sequence ID" value="VCW79034.1"/>
    <property type="molecule type" value="Genomic_DNA"/>
</dbReference>
<feature type="compositionally biased region" description="Pro residues" evidence="1">
    <location>
        <begin position="163"/>
        <end position="176"/>
    </location>
</feature>
<feature type="compositionally biased region" description="Basic and acidic residues" evidence="1">
    <location>
        <begin position="123"/>
        <end position="133"/>
    </location>
</feature>
<accession>A0A9X9LQ53</accession>
<dbReference type="PANTHER" id="PTHR34257">
    <property type="entry name" value="ADAPTER PROTEIN CIKS"/>
    <property type="match status" value="1"/>
</dbReference>
<evidence type="ECO:0000313" key="3">
    <source>
        <dbReference type="Proteomes" id="UP000269945"/>
    </source>
</evidence>
<proteinExistence type="predicted"/>
<feature type="region of interest" description="Disordered" evidence="1">
    <location>
        <begin position="1"/>
        <end position="47"/>
    </location>
</feature>
<dbReference type="InterPro" id="IPR053047">
    <property type="entry name" value="E3_ubiq_ligase_TRAF3IP2"/>
</dbReference>
<organism evidence="2 3">
    <name type="scientific">Gulo gulo</name>
    <name type="common">Wolverine</name>
    <name type="synonym">Gluton</name>
    <dbReference type="NCBI Taxonomy" id="48420"/>
    <lineage>
        <taxon>Eukaryota</taxon>
        <taxon>Metazoa</taxon>
        <taxon>Chordata</taxon>
        <taxon>Craniata</taxon>
        <taxon>Vertebrata</taxon>
        <taxon>Euteleostomi</taxon>
        <taxon>Mammalia</taxon>
        <taxon>Eutheria</taxon>
        <taxon>Laurasiatheria</taxon>
        <taxon>Carnivora</taxon>
        <taxon>Caniformia</taxon>
        <taxon>Musteloidea</taxon>
        <taxon>Mustelidae</taxon>
        <taxon>Guloninae</taxon>
        <taxon>Gulo</taxon>
    </lineage>
</organism>
<evidence type="ECO:0000313" key="2">
    <source>
        <dbReference type="EMBL" id="VCW79034.1"/>
    </source>
</evidence>
<name>A0A9X9LQ53_GULGU</name>
<dbReference type="GO" id="GO:0043123">
    <property type="term" value="P:positive regulation of canonical NF-kappaB signal transduction"/>
    <property type="evidence" value="ECO:0007669"/>
    <property type="project" value="TreeGrafter"/>
</dbReference>
<dbReference type="GO" id="GO:0006959">
    <property type="term" value="P:humoral immune response"/>
    <property type="evidence" value="ECO:0007669"/>
    <property type="project" value="TreeGrafter"/>
</dbReference>
<keyword evidence="3" id="KW-1185">Reference proteome</keyword>
<dbReference type="Proteomes" id="UP000269945">
    <property type="component" value="Unassembled WGS sequence"/>
</dbReference>
<feature type="non-terminal residue" evidence="2">
    <location>
        <position position="1"/>
    </location>
</feature>
<evidence type="ECO:0000256" key="1">
    <source>
        <dbReference type="SAM" id="MobiDB-lite"/>
    </source>
</evidence>
<gene>
    <name evidence="2" type="ORF">BN2614_LOCUS4</name>
</gene>
<protein>
    <submittedName>
        <fullName evidence="2">Uncharacterized protein</fullName>
    </submittedName>
</protein>
<reference evidence="2 3" key="1">
    <citation type="submission" date="2018-10" db="EMBL/GenBank/DDBJ databases">
        <authorList>
            <person name="Ekblom R."/>
            <person name="Jareborg N."/>
        </authorList>
    </citation>
    <scope>NUCLEOTIDE SEQUENCE [LARGE SCALE GENOMIC DNA]</scope>
    <source>
        <tissue evidence="2">Muscle</tissue>
    </source>
</reference>